<protein>
    <recommendedName>
        <fullName evidence="3">Nucleotide kinase</fullName>
    </recommendedName>
</protein>
<dbReference type="Gene3D" id="3.40.50.300">
    <property type="entry name" value="P-loop containing nucleotide triphosphate hydrolases"/>
    <property type="match status" value="1"/>
</dbReference>
<keyword evidence="2" id="KW-1185">Reference proteome</keyword>
<dbReference type="AlphaFoldDB" id="A0A934MP86"/>
<evidence type="ECO:0000313" key="2">
    <source>
        <dbReference type="Proteomes" id="UP000640274"/>
    </source>
</evidence>
<dbReference type="InterPro" id="IPR027417">
    <property type="entry name" value="P-loop_NTPase"/>
</dbReference>
<dbReference type="EMBL" id="JAELUP010000052">
    <property type="protein sequence ID" value="MBJ6361811.1"/>
    <property type="molecule type" value="Genomic_DNA"/>
</dbReference>
<dbReference type="SUPFAM" id="SSF52540">
    <property type="entry name" value="P-loop containing nucleoside triphosphate hydrolases"/>
    <property type="match status" value="1"/>
</dbReference>
<evidence type="ECO:0000313" key="1">
    <source>
        <dbReference type="EMBL" id="MBJ6361811.1"/>
    </source>
</evidence>
<comment type="caution">
    <text evidence="1">The sequence shown here is derived from an EMBL/GenBank/DDBJ whole genome shotgun (WGS) entry which is preliminary data.</text>
</comment>
<evidence type="ECO:0008006" key="3">
    <source>
        <dbReference type="Google" id="ProtNLM"/>
    </source>
</evidence>
<accession>A0A934MP86</accession>
<dbReference type="Proteomes" id="UP000640274">
    <property type="component" value="Unassembled WGS sequence"/>
</dbReference>
<dbReference type="RefSeq" id="WP_199019362.1">
    <property type="nucleotide sequence ID" value="NZ_JAELUP010000052.1"/>
</dbReference>
<reference evidence="1" key="1">
    <citation type="submission" date="2020-12" db="EMBL/GenBank/DDBJ databases">
        <authorList>
            <person name="Huq M.A."/>
        </authorList>
    </citation>
    <scope>NUCLEOTIDE SEQUENCE</scope>
    <source>
        <strain evidence="1">MAHUQ-46</strain>
    </source>
</reference>
<gene>
    <name evidence="1" type="ORF">JFN88_11095</name>
</gene>
<name>A0A934MP86_9BACL</name>
<sequence length="359" mass="40191">MTKRLHFFARGNTAEGLYSLNESVYEDAKTVYVLEGYPGGTSEALQQVAEAWNEKEWRIHWIHQPLDSELLEGIILPDYQLAIVDGEAWDGKSASQGATVRTIDLSQALREDTLSAATREAITALEREIERTYAAAYALFQRTLQIHDEWEVFYIEALDRDIMNSLAAEWTNRHLTPPVKEKTAKVSHRFLGAATWKGAVDYVLNLTDEQRTRVFVKGRPGSGKSTLFKKLAAAAAGRGIDVEVYHCGFDPNSLDMLIFPELSLAIFDSTAPHEHFPVREGDSILDVYGLAIPEGTDEKHLEALAEVSARYKSSMQQSIALLADAKELRSQLEELYKEAADPTVLSRIGRDLVLELEHV</sequence>
<proteinExistence type="predicted"/>
<organism evidence="1 2">
    <name type="scientific">Paenibacillus roseus</name>
    <dbReference type="NCBI Taxonomy" id="2798579"/>
    <lineage>
        <taxon>Bacteria</taxon>
        <taxon>Bacillati</taxon>
        <taxon>Bacillota</taxon>
        <taxon>Bacilli</taxon>
        <taxon>Bacillales</taxon>
        <taxon>Paenibacillaceae</taxon>
        <taxon>Paenibacillus</taxon>
    </lineage>
</organism>